<proteinExistence type="predicted"/>
<dbReference type="EMBL" id="RBIG01000001">
    <property type="protein sequence ID" value="RKQ73529.1"/>
    <property type="molecule type" value="Genomic_DNA"/>
</dbReference>
<dbReference type="AlphaFoldDB" id="A0A420WRC0"/>
<dbReference type="SUPFAM" id="SSF53756">
    <property type="entry name" value="UDP-Glycosyltransferase/glycogen phosphorylase"/>
    <property type="match status" value="1"/>
</dbReference>
<feature type="compositionally biased region" description="Low complexity" evidence="1">
    <location>
        <begin position="8"/>
        <end position="23"/>
    </location>
</feature>
<reference evidence="4 5" key="1">
    <citation type="submission" date="2018-10" db="EMBL/GenBank/DDBJ databases">
        <title>Comparative analysis of microorganisms from saline springs in Andes Mountain Range, Colombia.</title>
        <authorList>
            <person name="Rubin E."/>
        </authorList>
    </citation>
    <scope>NUCLEOTIDE SEQUENCE [LARGE SCALE GENOMIC DNA]</scope>
    <source>
        <strain evidence="4 5">USBA 36</strain>
    </source>
</reference>
<organism evidence="4 5">
    <name type="scientific">Oceanibaculum indicum</name>
    <dbReference type="NCBI Taxonomy" id="526216"/>
    <lineage>
        <taxon>Bacteria</taxon>
        <taxon>Pseudomonadati</taxon>
        <taxon>Pseudomonadota</taxon>
        <taxon>Alphaproteobacteria</taxon>
        <taxon>Rhodospirillales</taxon>
        <taxon>Oceanibaculaceae</taxon>
        <taxon>Oceanibaculum</taxon>
    </lineage>
</organism>
<dbReference type="Pfam" id="PF13439">
    <property type="entry name" value="Glyco_transf_4"/>
    <property type="match status" value="1"/>
</dbReference>
<comment type="caution">
    <text evidence="4">The sequence shown here is derived from an EMBL/GenBank/DDBJ whole genome shotgun (WGS) entry which is preliminary data.</text>
</comment>
<accession>A0A420WRC0</accession>
<feature type="domain" description="Glycosyltransferase subfamily 4-like N-terminal" evidence="3">
    <location>
        <begin position="42"/>
        <end position="196"/>
    </location>
</feature>
<dbReference type="Gene3D" id="3.40.50.2000">
    <property type="entry name" value="Glycogen Phosphorylase B"/>
    <property type="match status" value="2"/>
</dbReference>
<dbReference type="PANTHER" id="PTHR45947">
    <property type="entry name" value="SULFOQUINOVOSYL TRANSFERASE SQD2"/>
    <property type="match status" value="1"/>
</dbReference>
<evidence type="ECO:0000313" key="4">
    <source>
        <dbReference type="EMBL" id="RKQ73529.1"/>
    </source>
</evidence>
<dbReference type="GO" id="GO:0016758">
    <property type="term" value="F:hexosyltransferase activity"/>
    <property type="evidence" value="ECO:0007669"/>
    <property type="project" value="TreeGrafter"/>
</dbReference>
<dbReference type="CDD" id="cd03819">
    <property type="entry name" value="GT4_WavL-like"/>
    <property type="match status" value="1"/>
</dbReference>
<dbReference type="Pfam" id="PF00534">
    <property type="entry name" value="Glycos_transf_1"/>
    <property type="match status" value="1"/>
</dbReference>
<dbReference type="InterPro" id="IPR001296">
    <property type="entry name" value="Glyco_trans_1"/>
</dbReference>
<evidence type="ECO:0000256" key="1">
    <source>
        <dbReference type="SAM" id="MobiDB-lite"/>
    </source>
</evidence>
<dbReference type="RefSeq" id="WP_121218476.1">
    <property type="nucleotide sequence ID" value="NZ_RBIG01000001.1"/>
</dbReference>
<name>A0A420WRC0_9PROT</name>
<feature type="region of interest" description="Disordered" evidence="1">
    <location>
        <begin position="1"/>
        <end position="28"/>
    </location>
</feature>
<gene>
    <name evidence="4" type="ORF">BCL74_1318</name>
</gene>
<sequence>MTDSDLNIDTAIADTPADAPADTGQEPRRPTVLQVLPGLVTGGVERGTVDMADALVRAGWRALVASSGGPMVRELERVGGEHFTLPLASKNPIRLRKNATALEELIAKEGVDIVHARSRAPAWSAWWATRRTGTPFVTSFHAPYSITGPVKRWYNSVMTKGDRVIAISEFISRHILDNYPIEPEKLRVIPRGADTAIFDPERVSAERMIQLSEAWRLEDGVPVVMLPGRLTRWKGQGVLIEAMAHLRDIPVLCVLVGSDQGRVRYREELEALTEKLNLKSVVRFAGECRDMAAGYMLADVVVSASIEPEGFGRVSVEAQAMGKPVVGSNHGGVAETVRPGETGWLVPAGDPAALAGALRAALTLDNGQREQWAARAIAHVRGNYTKDLMCARTLAVYAELLG</sequence>
<evidence type="ECO:0000259" key="2">
    <source>
        <dbReference type="Pfam" id="PF00534"/>
    </source>
</evidence>
<dbReference type="PANTHER" id="PTHR45947:SF3">
    <property type="entry name" value="SULFOQUINOVOSYL TRANSFERASE SQD2"/>
    <property type="match status" value="1"/>
</dbReference>
<dbReference type="InterPro" id="IPR050194">
    <property type="entry name" value="Glycosyltransferase_grp1"/>
</dbReference>
<feature type="domain" description="Glycosyl transferase family 1" evidence="2">
    <location>
        <begin position="214"/>
        <end position="376"/>
    </location>
</feature>
<evidence type="ECO:0000313" key="5">
    <source>
        <dbReference type="Proteomes" id="UP000277424"/>
    </source>
</evidence>
<dbReference type="InterPro" id="IPR028098">
    <property type="entry name" value="Glyco_trans_4-like_N"/>
</dbReference>
<dbReference type="Proteomes" id="UP000277424">
    <property type="component" value="Unassembled WGS sequence"/>
</dbReference>
<protein>
    <submittedName>
        <fullName evidence="4">Glycosyltransferase involved in cell wall biosynthesis</fullName>
    </submittedName>
</protein>
<evidence type="ECO:0000259" key="3">
    <source>
        <dbReference type="Pfam" id="PF13439"/>
    </source>
</evidence>
<dbReference type="OrthoDB" id="5147801at2"/>
<keyword evidence="4" id="KW-0808">Transferase</keyword>